<dbReference type="EMBL" id="PZZL01000027">
    <property type="protein sequence ID" value="PTM48251.1"/>
    <property type="molecule type" value="Genomic_DNA"/>
</dbReference>
<dbReference type="OrthoDB" id="356681at2"/>
<evidence type="ECO:0000313" key="2">
    <source>
        <dbReference type="EMBL" id="PTM48251.1"/>
    </source>
</evidence>
<dbReference type="RefSeq" id="WP_108179661.1">
    <property type="nucleotide sequence ID" value="NZ_PZZL01000027.1"/>
</dbReference>
<gene>
    <name evidence="2" type="ORF">C8P69_1277</name>
</gene>
<dbReference type="InterPro" id="IPR029052">
    <property type="entry name" value="Metallo-depent_PP-like"/>
</dbReference>
<dbReference type="PANTHER" id="PTHR37844">
    <property type="entry name" value="SER/THR PROTEIN PHOSPHATASE SUPERFAMILY (AFU_ORTHOLOGUE AFUA_1G14840)"/>
    <property type="match status" value="1"/>
</dbReference>
<evidence type="ECO:0000313" key="3">
    <source>
        <dbReference type="Proteomes" id="UP000241808"/>
    </source>
</evidence>
<keyword evidence="3" id="KW-1185">Reference proteome</keyword>
<comment type="caution">
    <text evidence="2">The sequence shown here is derived from an EMBL/GenBank/DDBJ whole genome shotgun (WGS) entry which is preliminary data.</text>
</comment>
<organism evidence="2 3">
    <name type="scientific">Phreatobacter oligotrophus</name>
    <dbReference type="NCBI Taxonomy" id="1122261"/>
    <lineage>
        <taxon>Bacteria</taxon>
        <taxon>Pseudomonadati</taxon>
        <taxon>Pseudomonadota</taxon>
        <taxon>Alphaproteobacteria</taxon>
        <taxon>Hyphomicrobiales</taxon>
        <taxon>Phreatobacteraceae</taxon>
        <taxon>Phreatobacter</taxon>
    </lineage>
</organism>
<dbReference type="Proteomes" id="UP000241808">
    <property type="component" value="Unassembled WGS sequence"/>
</dbReference>
<reference evidence="2 3" key="1">
    <citation type="submission" date="2018-04" db="EMBL/GenBank/DDBJ databases">
        <title>Genomic Encyclopedia of Archaeal and Bacterial Type Strains, Phase II (KMG-II): from individual species to whole genera.</title>
        <authorList>
            <person name="Goeker M."/>
        </authorList>
    </citation>
    <scope>NUCLEOTIDE SEQUENCE [LARGE SCALE GENOMIC DNA]</scope>
    <source>
        <strain evidence="2 3">DSM 25521</strain>
    </source>
</reference>
<dbReference type="SUPFAM" id="SSF56300">
    <property type="entry name" value="Metallo-dependent phosphatases"/>
    <property type="match status" value="1"/>
</dbReference>
<dbReference type="Pfam" id="PF00149">
    <property type="entry name" value="Metallophos"/>
    <property type="match status" value="1"/>
</dbReference>
<dbReference type="Gene3D" id="3.60.21.10">
    <property type="match status" value="1"/>
</dbReference>
<dbReference type="PANTHER" id="PTHR37844:SF2">
    <property type="entry name" value="SER_THR PROTEIN PHOSPHATASE SUPERFAMILY (AFU_ORTHOLOGUE AFUA_1G14840)"/>
    <property type="match status" value="1"/>
</dbReference>
<dbReference type="GO" id="GO:0016787">
    <property type="term" value="F:hydrolase activity"/>
    <property type="evidence" value="ECO:0007669"/>
    <property type="project" value="InterPro"/>
</dbReference>
<dbReference type="AlphaFoldDB" id="A0A2T4YWB6"/>
<dbReference type="InterPro" id="IPR004843">
    <property type="entry name" value="Calcineurin-like_PHP"/>
</dbReference>
<feature type="domain" description="Calcineurin-like phosphoesterase" evidence="1">
    <location>
        <begin position="24"/>
        <end position="224"/>
    </location>
</feature>
<sequence length="264" mass="29183">MRLYVVSALHLETGPSWSFPKQLPDFDVAVIAGDLHCPVARSIEQIASAPVLQGKPVVFVPGNHEFDGGVLQDVLVDGFGLAATHAHIHLLHRRSVTISGVRFVGATLWTDYELNGTTRASMILAGHEMPDHKAIRFREPSGHISRFMPWHTRREHKLDRAFIEAELALPFDGPTVVVTHHLPSRHSIATRFVGTPLNPAFASELAPPIVAFQPALWVHGHTHHSNDYRIGETRILSNPKGYGPFEGKPRTENPGFDPAMIIEV</sequence>
<protein>
    <submittedName>
        <fullName evidence="2">Icc-related predicted phosphoesterase</fullName>
    </submittedName>
</protein>
<accession>A0A2T4YWB6</accession>
<name>A0A2T4YWB6_9HYPH</name>
<evidence type="ECO:0000259" key="1">
    <source>
        <dbReference type="Pfam" id="PF00149"/>
    </source>
</evidence>
<proteinExistence type="predicted"/>